<keyword evidence="1" id="KW-0689">Ribosomal protein</keyword>
<dbReference type="GO" id="GO:0005763">
    <property type="term" value="C:mitochondrial small ribosomal subunit"/>
    <property type="evidence" value="ECO:0007669"/>
    <property type="project" value="TreeGrafter"/>
</dbReference>
<dbReference type="Pfam" id="PF10245">
    <property type="entry name" value="MRP-S22"/>
    <property type="match status" value="1"/>
</dbReference>
<name>A0A131YYS1_RHIAP</name>
<dbReference type="InterPro" id="IPR019374">
    <property type="entry name" value="Ribosomal_mS22"/>
</dbReference>
<dbReference type="GO" id="GO:0003735">
    <property type="term" value="F:structural constituent of ribosome"/>
    <property type="evidence" value="ECO:0007669"/>
    <property type="project" value="TreeGrafter"/>
</dbReference>
<organism evidence="1">
    <name type="scientific">Rhipicephalus appendiculatus</name>
    <name type="common">Brown ear tick</name>
    <dbReference type="NCBI Taxonomy" id="34631"/>
    <lineage>
        <taxon>Eukaryota</taxon>
        <taxon>Metazoa</taxon>
        <taxon>Ecdysozoa</taxon>
        <taxon>Arthropoda</taxon>
        <taxon>Chelicerata</taxon>
        <taxon>Arachnida</taxon>
        <taxon>Acari</taxon>
        <taxon>Parasitiformes</taxon>
        <taxon>Ixodida</taxon>
        <taxon>Ixodoidea</taxon>
        <taxon>Ixodidae</taxon>
        <taxon>Rhipicephalinae</taxon>
        <taxon>Rhipicephalus</taxon>
        <taxon>Rhipicephalus</taxon>
    </lineage>
</organism>
<accession>A0A131YYS1</accession>
<protein>
    <submittedName>
        <fullName evidence="1">Small subunit ribosomal protein S22</fullName>
    </submittedName>
</protein>
<reference evidence="1" key="1">
    <citation type="journal article" date="2016" name="Ticks Tick Borne Dis.">
        <title>De novo assembly and annotation of the salivary gland transcriptome of Rhipicephalus appendiculatus male and female ticks during blood feeding.</title>
        <authorList>
            <person name="de Castro M.H."/>
            <person name="de Klerk D."/>
            <person name="Pienaar R."/>
            <person name="Latif A.A."/>
            <person name="Rees D.J."/>
            <person name="Mans B.J."/>
        </authorList>
    </citation>
    <scope>NUCLEOTIDE SEQUENCE</scope>
    <source>
        <tissue evidence="1">Salivary glands</tissue>
    </source>
</reference>
<proteinExistence type="predicted"/>
<sequence>MASTMASKTCSFVSRWKHLLRQPATNAKCLTHHARRTCANTSAADPYKCADKIDIEALFISPKVQNFLQKLTGFDVDKIFAPIPVPLNTPRYKFLTDEQLEEELQDSRRRARKKLQMPPVLRERKPCEKVLSKDPDIQGFTSSSYVFTDISYGYKDRERLIVVREPEGVLRTANWEERERMLQTYFTNKDKSFYMPKMFEPGYLQDVLDKQWYRFVLDRACIQFEPDDAEYIRVTHATYDHIDAKRGFDELRSTRHFGPMAFYLAVVGKVDNLLIDLLQREMIEDTGHLLRLFYHIHPPADGTQVDENTENIELLKFYIRNNSQKRSHMELALQTYLEIRSSREETEKNLASARGHS</sequence>
<evidence type="ECO:0000313" key="1">
    <source>
        <dbReference type="EMBL" id="JAP84334.1"/>
    </source>
</evidence>
<dbReference type="EMBL" id="GEDV01004223">
    <property type="protein sequence ID" value="JAP84334.1"/>
    <property type="molecule type" value="Transcribed_RNA"/>
</dbReference>
<dbReference type="PANTHER" id="PTHR13071:SF4">
    <property type="entry name" value="SMALL RIBOSOMAL SUBUNIT PROTEIN MS22"/>
    <property type="match status" value="1"/>
</dbReference>
<keyword evidence="1" id="KW-0687">Ribonucleoprotein</keyword>
<dbReference type="PANTHER" id="PTHR13071">
    <property type="entry name" value="MITOCHONDRIAL 28S RIBOSOMAL PROTEIN S22"/>
    <property type="match status" value="1"/>
</dbReference>
<dbReference type="AlphaFoldDB" id="A0A131YYS1"/>